<dbReference type="NCBIfam" id="TIGR01640">
    <property type="entry name" value="F_box_assoc_1"/>
    <property type="match status" value="1"/>
</dbReference>
<dbReference type="PROSITE" id="PS50181">
    <property type="entry name" value="FBOX"/>
    <property type="match status" value="1"/>
</dbReference>
<evidence type="ECO:0000259" key="1">
    <source>
        <dbReference type="PROSITE" id="PS50181"/>
    </source>
</evidence>
<feature type="domain" description="F-box" evidence="1">
    <location>
        <begin position="4"/>
        <end position="54"/>
    </location>
</feature>
<evidence type="ECO:0000313" key="3">
    <source>
        <dbReference type="Proteomes" id="UP000030689"/>
    </source>
</evidence>
<dbReference type="OMA" id="GWEIECT"/>
<dbReference type="InterPro" id="IPR036047">
    <property type="entry name" value="F-box-like_dom_sf"/>
</dbReference>
<dbReference type="PANTHER" id="PTHR31672">
    <property type="entry name" value="BNACNNG10540D PROTEIN"/>
    <property type="match status" value="1"/>
</dbReference>
<dbReference type="Gramene" id="ESQ47588">
    <property type="protein sequence ID" value="ESQ47588"/>
    <property type="gene ID" value="EUTSA_v10022364mg"/>
</dbReference>
<organism evidence="2 3">
    <name type="scientific">Eutrema salsugineum</name>
    <name type="common">Saltwater cress</name>
    <name type="synonym">Sisymbrium salsugineum</name>
    <dbReference type="NCBI Taxonomy" id="72664"/>
    <lineage>
        <taxon>Eukaryota</taxon>
        <taxon>Viridiplantae</taxon>
        <taxon>Streptophyta</taxon>
        <taxon>Embryophyta</taxon>
        <taxon>Tracheophyta</taxon>
        <taxon>Spermatophyta</taxon>
        <taxon>Magnoliopsida</taxon>
        <taxon>eudicotyledons</taxon>
        <taxon>Gunneridae</taxon>
        <taxon>Pentapetalae</taxon>
        <taxon>rosids</taxon>
        <taxon>malvids</taxon>
        <taxon>Brassicales</taxon>
        <taxon>Brassicaceae</taxon>
        <taxon>Eutremeae</taxon>
        <taxon>Eutrema</taxon>
    </lineage>
</organism>
<dbReference type="InterPro" id="IPR001810">
    <property type="entry name" value="F-box_dom"/>
</dbReference>
<dbReference type="Proteomes" id="UP000030689">
    <property type="component" value="Unassembled WGS sequence"/>
</dbReference>
<reference evidence="2 3" key="1">
    <citation type="journal article" date="2013" name="Front. Plant Sci.">
        <title>The Reference Genome of the Halophytic Plant Eutrema salsugineum.</title>
        <authorList>
            <person name="Yang R."/>
            <person name="Jarvis D.E."/>
            <person name="Chen H."/>
            <person name="Beilstein M.A."/>
            <person name="Grimwood J."/>
            <person name="Jenkins J."/>
            <person name="Shu S."/>
            <person name="Prochnik S."/>
            <person name="Xin M."/>
            <person name="Ma C."/>
            <person name="Schmutz J."/>
            <person name="Wing R.A."/>
            <person name="Mitchell-Olds T."/>
            <person name="Schumaker K.S."/>
            <person name="Wang X."/>
        </authorList>
    </citation>
    <scope>NUCLEOTIDE SEQUENCE [LARGE SCALE GENOMIC DNA]</scope>
</reference>
<dbReference type="KEGG" id="eus:EUTSA_v10022364mg"/>
<dbReference type="Pfam" id="PF07734">
    <property type="entry name" value="FBA_1"/>
    <property type="match status" value="1"/>
</dbReference>
<keyword evidence="3" id="KW-1185">Reference proteome</keyword>
<dbReference type="SMART" id="SM00256">
    <property type="entry name" value="FBOX"/>
    <property type="match status" value="1"/>
</dbReference>
<dbReference type="PANTHER" id="PTHR31672:SF13">
    <property type="entry name" value="F-BOX PROTEIN CPR30-LIKE"/>
    <property type="match status" value="1"/>
</dbReference>
<gene>
    <name evidence="2" type="ORF">EUTSA_v10022364mg</name>
</gene>
<accession>V4M5N5</accession>
<dbReference type="InterPro" id="IPR006527">
    <property type="entry name" value="F-box-assoc_dom_typ1"/>
</dbReference>
<proteinExistence type="predicted"/>
<dbReference type="CDD" id="cd22157">
    <property type="entry name" value="F-box_AtFBW1-like"/>
    <property type="match status" value="1"/>
</dbReference>
<dbReference type="InterPro" id="IPR017451">
    <property type="entry name" value="F-box-assoc_interact_dom"/>
</dbReference>
<dbReference type="SUPFAM" id="SSF81383">
    <property type="entry name" value="F-box domain"/>
    <property type="match status" value="1"/>
</dbReference>
<dbReference type="InterPro" id="IPR050796">
    <property type="entry name" value="SCF_F-box_component"/>
</dbReference>
<feature type="non-terminal residue" evidence="2">
    <location>
        <position position="350"/>
    </location>
</feature>
<dbReference type="AlphaFoldDB" id="V4M5N5"/>
<protein>
    <recommendedName>
        <fullName evidence="1">F-box domain-containing protein</fullName>
    </recommendedName>
</protein>
<sequence length="350" mass="40627">MKMTYDLPNLPVDLEEEILSKVPATSLNRLRATCKRWNTLFNKPGSSEKHFRKSPKQPRVLMLKACRISPISVDLNVVPPSVEFEDALSLKDSHSNSEKVDIAQVFHCDGLLLCITKNENKPVIWNPCLEESRWIKHKNGYNRNCEFALGYANNQSCHSYKILMFWECRQRNKQVGEFEIYEVNSNSWRVVIAPICLRLGIRYSGVNLKGNTYWISIDESFTRLHLPTSCYHYMALSVVREEQLSVLSKGFDSPVVEMWVTKNIDPEAELSWRKSFAVDVCINTSFYVLTSLIIHEDKKVALCYYTVFFIGEDDEYYTETSCYRESTNKVGFVWPFMFNYVPSLVHISNK</sequence>
<name>V4M5N5_EUTSA</name>
<evidence type="ECO:0000313" key="2">
    <source>
        <dbReference type="EMBL" id="ESQ47588.1"/>
    </source>
</evidence>
<dbReference type="Gene3D" id="1.20.1280.50">
    <property type="match status" value="1"/>
</dbReference>
<dbReference type="STRING" id="72664.V4M5N5"/>
<dbReference type="Pfam" id="PF00646">
    <property type="entry name" value="F-box"/>
    <property type="match status" value="1"/>
</dbReference>
<dbReference type="EMBL" id="KI517408">
    <property type="protein sequence ID" value="ESQ47588.1"/>
    <property type="molecule type" value="Genomic_DNA"/>
</dbReference>